<keyword evidence="3" id="KW-1185">Reference proteome</keyword>
<name>A0A916YPC7_9BACT</name>
<reference evidence="2" key="2">
    <citation type="submission" date="2020-09" db="EMBL/GenBank/DDBJ databases">
        <authorList>
            <person name="Sun Q."/>
            <person name="Zhou Y."/>
        </authorList>
    </citation>
    <scope>NUCLEOTIDE SEQUENCE</scope>
    <source>
        <strain evidence="2">CGMCC 1.15958</strain>
    </source>
</reference>
<gene>
    <name evidence="2" type="ORF">GCM10011514_19390</name>
</gene>
<evidence type="ECO:0000313" key="2">
    <source>
        <dbReference type="EMBL" id="GGD55364.1"/>
    </source>
</evidence>
<dbReference type="AlphaFoldDB" id="A0A916YPC7"/>
<protein>
    <recommendedName>
        <fullName evidence="1">PIN domain-containing protein</fullName>
    </recommendedName>
</protein>
<dbReference type="NCBIfam" id="TIGR00305">
    <property type="entry name" value="putative toxin-antitoxin system toxin component, PIN family"/>
    <property type="match status" value="1"/>
</dbReference>
<evidence type="ECO:0000259" key="1">
    <source>
        <dbReference type="Pfam" id="PF13470"/>
    </source>
</evidence>
<comment type="caution">
    <text evidence="2">The sequence shown here is derived from an EMBL/GenBank/DDBJ whole genome shotgun (WGS) entry which is preliminary data.</text>
</comment>
<sequence>MLRNDKLVLILSNEIIEEYEEKLAWFYSEYFAEIVLDELLNLPLTEQTEAFYKWQLIEEDKDDNKFIDVAIASNADYIITNDKHFKILHNITFPKVQAITIQEFKKVIENVYT</sequence>
<dbReference type="InterPro" id="IPR002850">
    <property type="entry name" value="PIN_toxin-like"/>
</dbReference>
<accession>A0A916YPC7</accession>
<dbReference type="InterPro" id="IPR002716">
    <property type="entry name" value="PIN_dom"/>
</dbReference>
<dbReference type="Proteomes" id="UP000609064">
    <property type="component" value="Unassembled WGS sequence"/>
</dbReference>
<feature type="domain" description="PIN" evidence="1">
    <location>
        <begin position="1"/>
        <end position="84"/>
    </location>
</feature>
<dbReference type="PANTHER" id="PTHR34610:SF3">
    <property type="entry name" value="SSL7007 PROTEIN"/>
    <property type="match status" value="1"/>
</dbReference>
<proteinExistence type="predicted"/>
<dbReference type="Pfam" id="PF13470">
    <property type="entry name" value="PIN_3"/>
    <property type="match status" value="1"/>
</dbReference>
<evidence type="ECO:0000313" key="3">
    <source>
        <dbReference type="Proteomes" id="UP000609064"/>
    </source>
</evidence>
<dbReference type="PANTHER" id="PTHR34610">
    <property type="entry name" value="SSL7007 PROTEIN"/>
    <property type="match status" value="1"/>
</dbReference>
<reference evidence="2" key="1">
    <citation type="journal article" date="2014" name="Int. J. Syst. Evol. Microbiol.">
        <title>Complete genome sequence of Corynebacterium casei LMG S-19264T (=DSM 44701T), isolated from a smear-ripened cheese.</title>
        <authorList>
            <consortium name="US DOE Joint Genome Institute (JGI-PGF)"/>
            <person name="Walter F."/>
            <person name="Albersmeier A."/>
            <person name="Kalinowski J."/>
            <person name="Ruckert C."/>
        </authorList>
    </citation>
    <scope>NUCLEOTIDE SEQUENCE</scope>
    <source>
        <strain evidence="2">CGMCC 1.15958</strain>
    </source>
</reference>
<organism evidence="2 3">
    <name type="scientific">Emticicia aquatilis</name>
    <dbReference type="NCBI Taxonomy" id="1537369"/>
    <lineage>
        <taxon>Bacteria</taxon>
        <taxon>Pseudomonadati</taxon>
        <taxon>Bacteroidota</taxon>
        <taxon>Cytophagia</taxon>
        <taxon>Cytophagales</taxon>
        <taxon>Leadbetterellaceae</taxon>
        <taxon>Emticicia</taxon>
    </lineage>
</organism>
<dbReference type="EMBL" id="BMKK01000003">
    <property type="protein sequence ID" value="GGD55364.1"/>
    <property type="molecule type" value="Genomic_DNA"/>
</dbReference>